<dbReference type="InterPro" id="IPR045834">
    <property type="entry name" value="Csd3_N2"/>
</dbReference>
<feature type="domain" description="M23ase beta-sheet core" evidence="9">
    <location>
        <begin position="270"/>
        <end position="366"/>
    </location>
</feature>
<keyword evidence="8" id="KW-0732">Signal</keyword>
<dbReference type="OrthoDB" id="9810477at2"/>
<sequence length="401" mass="45256">MLKTTRILIALLCAGIIFSACSQKTKKTQNVKHKKNSYGIVADTFEVVSGKVKAGQTVTDLLAPYADYSLIHKMREASRGIFSLRSIKVGNTYNIYLNKDSLNTPKYFVYDEDMINYVVFEFGDSIKVTKGEKEKYVELKVAESRIVNSLYETLDKKNLSVDLAIKLSDIYAWQIDFFRIQPSDSFKVYYETIYVDSQYVGTGKILAARFFHRGTEFNAFYFEGEKEAGYYDEEGNSLRKAFLKAPLKFSRISSRYSSRRLHPILGRVKAHLGTDYAAPIGTPIMSVGDGVVIAAGYTRGNGNYVKIKHNSVYTTQYLHMSRFAKGIRKGVYVKQGQVIGYVGKTGLATGPHVCFRFWKNGRQVDPFREKIPPSKGISEENRAKFDSLKIAYLNALDPGAI</sequence>
<evidence type="ECO:0000256" key="2">
    <source>
        <dbReference type="ARBA" id="ARBA00004196"/>
    </source>
</evidence>
<keyword evidence="7" id="KW-0482">Metalloprotease</keyword>
<comment type="cofactor">
    <cofactor evidence="1">
        <name>Zn(2+)</name>
        <dbReference type="ChEBI" id="CHEBI:29105"/>
    </cofactor>
</comment>
<dbReference type="STRING" id="1191523.MROS_0168"/>
<dbReference type="RefSeq" id="WP_014854849.1">
    <property type="nucleotide sequence ID" value="NC_018178.1"/>
</dbReference>
<gene>
    <name evidence="11" type="ordered locus">MROS_0168</name>
</gene>
<dbReference type="Gene3D" id="3.10.450.350">
    <property type="match status" value="1"/>
</dbReference>
<dbReference type="EMBL" id="CP003557">
    <property type="protein sequence ID" value="AFN73412.1"/>
    <property type="molecule type" value="Genomic_DNA"/>
</dbReference>
<dbReference type="CDD" id="cd12797">
    <property type="entry name" value="M23_peptidase"/>
    <property type="match status" value="1"/>
</dbReference>
<dbReference type="GO" id="GO:0046872">
    <property type="term" value="F:metal ion binding"/>
    <property type="evidence" value="ECO:0007669"/>
    <property type="project" value="UniProtKB-KW"/>
</dbReference>
<evidence type="ECO:0000256" key="7">
    <source>
        <dbReference type="ARBA" id="ARBA00023049"/>
    </source>
</evidence>
<proteinExistence type="predicted"/>
<evidence type="ECO:0000256" key="3">
    <source>
        <dbReference type="ARBA" id="ARBA00022670"/>
    </source>
</evidence>
<evidence type="ECO:0000256" key="1">
    <source>
        <dbReference type="ARBA" id="ARBA00001947"/>
    </source>
</evidence>
<evidence type="ECO:0000259" key="10">
    <source>
        <dbReference type="Pfam" id="PF19425"/>
    </source>
</evidence>
<evidence type="ECO:0000256" key="5">
    <source>
        <dbReference type="ARBA" id="ARBA00022801"/>
    </source>
</evidence>
<evidence type="ECO:0000256" key="8">
    <source>
        <dbReference type="SAM" id="SignalP"/>
    </source>
</evidence>
<protein>
    <submittedName>
        <fullName evidence="11">Peptidase M23</fullName>
    </submittedName>
</protein>
<keyword evidence="12" id="KW-1185">Reference proteome</keyword>
<dbReference type="KEGG" id="mro:MROS_0168"/>
<feature type="chain" id="PRO_5003706785" evidence="8">
    <location>
        <begin position="23"/>
        <end position="401"/>
    </location>
</feature>
<dbReference type="PROSITE" id="PS51257">
    <property type="entry name" value="PROKAR_LIPOPROTEIN"/>
    <property type="match status" value="1"/>
</dbReference>
<evidence type="ECO:0000313" key="12">
    <source>
        <dbReference type="Proteomes" id="UP000009011"/>
    </source>
</evidence>
<feature type="signal peptide" evidence="8">
    <location>
        <begin position="1"/>
        <end position="22"/>
    </location>
</feature>
<dbReference type="GO" id="GO:0006508">
    <property type="term" value="P:proteolysis"/>
    <property type="evidence" value="ECO:0007669"/>
    <property type="project" value="UniProtKB-KW"/>
</dbReference>
<dbReference type="GO" id="GO:0004222">
    <property type="term" value="F:metalloendopeptidase activity"/>
    <property type="evidence" value="ECO:0007669"/>
    <property type="project" value="TreeGrafter"/>
</dbReference>
<dbReference type="eggNOG" id="COG0739">
    <property type="taxonomic scope" value="Bacteria"/>
</dbReference>
<evidence type="ECO:0000256" key="6">
    <source>
        <dbReference type="ARBA" id="ARBA00022833"/>
    </source>
</evidence>
<dbReference type="PANTHER" id="PTHR21666:SF288">
    <property type="entry name" value="CELL DIVISION PROTEIN YTFB"/>
    <property type="match status" value="1"/>
</dbReference>
<name>I6YSB9_MELRP</name>
<evidence type="ECO:0000256" key="4">
    <source>
        <dbReference type="ARBA" id="ARBA00022723"/>
    </source>
</evidence>
<dbReference type="SUPFAM" id="SSF51261">
    <property type="entry name" value="Duplicated hybrid motif"/>
    <property type="match status" value="1"/>
</dbReference>
<evidence type="ECO:0000259" key="9">
    <source>
        <dbReference type="Pfam" id="PF01551"/>
    </source>
</evidence>
<dbReference type="HOGENOM" id="CLU_026846_4_3_10"/>
<dbReference type="InterPro" id="IPR016047">
    <property type="entry name" value="M23ase_b-sheet_dom"/>
</dbReference>
<evidence type="ECO:0000313" key="11">
    <source>
        <dbReference type="EMBL" id="AFN73412.1"/>
    </source>
</evidence>
<dbReference type="InterPro" id="IPR050570">
    <property type="entry name" value="Cell_wall_metabolism_enzyme"/>
</dbReference>
<dbReference type="PANTHER" id="PTHR21666">
    <property type="entry name" value="PEPTIDASE-RELATED"/>
    <property type="match status" value="1"/>
</dbReference>
<dbReference type="Proteomes" id="UP000009011">
    <property type="component" value="Chromosome"/>
</dbReference>
<dbReference type="GO" id="GO:0030313">
    <property type="term" value="C:cell envelope"/>
    <property type="evidence" value="ECO:0007669"/>
    <property type="project" value="UniProtKB-SubCell"/>
</dbReference>
<dbReference type="PATRIC" id="fig|1191523.3.peg.174"/>
<dbReference type="Pfam" id="PF19425">
    <property type="entry name" value="Csd3_N2"/>
    <property type="match status" value="1"/>
</dbReference>
<keyword evidence="3" id="KW-0645">Protease</keyword>
<keyword evidence="6" id="KW-0862">Zinc</keyword>
<dbReference type="Pfam" id="PF01551">
    <property type="entry name" value="Peptidase_M23"/>
    <property type="match status" value="1"/>
</dbReference>
<dbReference type="InterPro" id="IPR011055">
    <property type="entry name" value="Dup_hybrid_motif"/>
</dbReference>
<accession>I6YSB9</accession>
<reference evidence="11 12" key="1">
    <citation type="journal article" date="2013" name="PLoS ONE">
        <title>Genomic analysis of Melioribacter roseus, facultatively anaerobic organotrophic bacterium representing a novel deep lineage within Bacteriodetes/Chlorobi group.</title>
        <authorList>
            <person name="Kadnikov V.V."/>
            <person name="Mardanov A.V."/>
            <person name="Podosokorskaya O.A."/>
            <person name="Gavrilov S.N."/>
            <person name="Kublanov I.V."/>
            <person name="Beletsky A.V."/>
            <person name="Bonch-Osmolovskaya E.A."/>
            <person name="Ravin N.V."/>
        </authorList>
    </citation>
    <scope>NUCLEOTIDE SEQUENCE [LARGE SCALE GENOMIC DNA]</scope>
    <source>
        <strain evidence="12">JCM 17771 / P3M-2</strain>
    </source>
</reference>
<keyword evidence="5" id="KW-0378">Hydrolase</keyword>
<comment type="subcellular location">
    <subcellularLocation>
        <location evidence="2">Cell envelope</location>
    </subcellularLocation>
</comment>
<dbReference type="Gene3D" id="2.70.70.10">
    <property type="entry name" value="Glucose Permease (Domain IIA)"/>
    <property type="match status" value="1"/>
</dbReference>
<organism evidence="11 12">
    <name type="scientific">Melioribacter roseus (strain DSM 23840 / JCM 17771 / VKM B-2668 / P3M-2)</name>
    <dbReference type="NCBI Taxonomy" id="1191523"/>
    <lineage>
        <taxon>Bacteria</taxon>
        <taxon>Pseudomonadati</taxon>
        <taxon>Ignavibacteriota</taxon>
        <taxon>Ignavibacteria</taxon>
        <taxon>Ignavibacteriales</taxon>
        <taxon>Melioribacteraceae</taxon>
        <taxon>Melioribacter</taxon>
    </lineage>
</organism>
<dbReference type="AlphaFoldDB" id="I6YSB9"/>
<feature type="domain" description="Csd3-like second N-terminal" evidence="10">
    <location>
        <begin position="142"/>
        <end position="256"/>
    </location>
</feature>
<keyword evidence="4" id="KW-0479">Metal-binding</keyword>